<accession>A0ABX2AFJ8</accession>
<name>A0ABX2AFJ8_9PROT</name>
<protein>
    <submittedName>
        <fullName evidence="1">Uncharacterized protein</fullName>
    </submittedName>
</protein>
<reference evidence="1 2" key="1">
    <citation type="journal article" date="2020" name="Microorganisms">
        <title>Description of Komagataeibacter melaceti sp. nov. and Komagataeibacter melomenusus sp. nov. Isolated from Apple Cider Vinegar.</title>
        <authorList>
            <person name="Maric L."/>
            <person name="Cleenwerck I."/>
            <person name="Accetto T."/>
            <person name="Vandamme P."/>
            <person name="Trcek J."/>
        </authorList>
    </citation>
    <scope>NUCLEOTIDE SEQUENCE [LARGE SCALE GENOMIC DNA]</scope>
    <source>
        <strain evidence="1 2">AV436</strain>
    </source>
</reference>
<evidence type="ECO:0000313" key="2">
    <source>
        <dbReference type="Proteomes" id="UP000623090"/>
    </source>
</evidence>
<proteinExistence type="predicted"/>
<organism evidence="1 2">
    <name type="scientific">Komagataeibacter melomenusus</name>
    <dbReference type="NCBI Taxonomy" id="2766578"/>
    <lineage>
        <taxon>Bacteria</taxon>
        <taxon>Pseudomonadati</taxon>
        <taxon>Pseudomonadota</taxon>
        <taxon>Alphaproteobacteria</taxon>
        <taxon>Acetobacterales</taxon>
        <taxon>Acetobacteraceae</taxon>
        <taxon>Komagataeibacter</taxon>
    </lineage>
</organism>
<gene>
    <name evidence="1" type="ORF">HNW77_09250</name>
</gene>
<dbReference type="EMBL" id="JABJWC010000020">
    <property type="protein sequence ID" value="NPC66576.1"/>
    <property type="molecule type" value="Genomic_DNA"/>
</dbReference>
<evidence type="ECO:0000313" key="1">
    <source>
        <dbReference type="EMBL" id="NPC66576.1"/>
    </source>
</evidence>
<sequence length="119" mass="12229">MADGRIVLEFLPAGMPASPRADTLLVVGAGTPPGPAAGWAGIVVARPGAMAFTHQAGCQCCLPRGNLAGLLGDIFRQRATGGLKWFTHVAVLPPPGQEAAWRASVAGDVLAQARFCIKN</sequence>
<dbReference type="Proteomes" id="UP000623090">
    <property type="component" value="Unassembled WGS sequence"/>
</dbReference>
<keyword evidence="2" id="KW-1185">Reference proteome</keyword>
<comment type="caution">
    <text evidence="1">The sequence shown here is derived from an EMBL/GenBank/DDBJ whole genome shotgun (WGS) entry which is preliminary data.</text>
</comment>